<keyword evidence="10" id="KW-1185">Reference proteome</keyword>
<proteinExistence type="predicted"/>
<dbReference type="Proteomes" id="UP001621714">
    <property type="component" value="Unassembled WGS sequence"/>
</dbReference>
<evidence type="ECO:0000259" key="6">
    <source>
        <dbReference type="PROSITE" id="PS50109"/>
    </source>
</evidence>
<feature type="transmembrane region" description="Helical" evidence="5">
    <location>
        <begin position="218"/>
        <end position="239"/>
    </location>
</feature>
<dbReference type="EC" id="2.7.13.3" evidence="2"/>
<keyword evidence="5" id="KW-0472">Membrane</keyword>
<feature type="domain" description="PAC" evidence="8">
    <location>
        <begin position="473"/>
        <end position="525"/>
    </location>
</feature>
<dbReference type="Pfam" id="PF11845">
    <property type="entry name" value="Tll0287-like"/>
    <property type="match status" value="1"/>
</dbReference>
<feature type="domain" description="Histidine kinase" evidence="6">
    <location>
        <begin position="543"/>
        <end position="767"/>
    </location>
</feature>
<dbReference type="InterPro" id="IPR036890">
    <property type="entry name" value="HATPase_C_sf"/>
</dbReference>
<dbReference type="Gene3D" id="3.30.450.20">
    <property type="entry name" value="PAS domain"/>
    <property type="match status" value="2"/>
</dbReference>
<dbReference type="PROSITE" id="PS50109">
    <property type="entry name" value="HIS_KIN"/>
    <property type="match status" value="1"/>
</dbReference>
<dbReference type="PANTHER" id="PTHR45339">
    <property type="entry name" value="HYBRID SIGNAL TRANSDUCTION HISTIDINE KINASE J"/>
    <property type="match status" value="1"/>
</dbReference>
<organism evidence="9 10">
    <name type="scientific">Marinospirillum alkalitolerans</name>
    <dbReference type="NCBI Taxonomy" id="3123374"/>
    <lineage>
        <taxon>Bacteria</taxon>
        <taxon>Pseudomonadati</taxon>
        <taxon>Pseudomonadota</taxon>
        <taxon>Gammaproteobacteria</taxon>
        <taxon>Oceanospirillales</taxon>
        <taxon>Oceanospirillaceae</taxon>
        <taxon>Marinospirillum</taxon>
    </lineage>
</organism>
<feature type="domain" description="PAS" evidence="7">
    <location>
        <begin position="277"/>
        <end position="318"/>
    </location>
</feature>
<dbReference type="Gene3D" id="3.30.565.10">
    <property type="entry name" value="Histidine kinase-like ATPase, C-terminal domain"/>
    <property type="match status" value="1"/>
</dbReference>
<accession>A0ABW8PUC6</accession>
<name>A0ABW8PUC6_9GAMM</name>
<dbReference type="Pfam" id="PF08448">
    <property type="entry name" value="PAS_4"/>
    <property type="match status" value="1"/>
</dbReference>
<dbReference type="PROSITE" id="PS50112">
    <property type="entry name" value="PAS"/>
    <property type="match status" value="1"/>
</dbReference>
<dbReference type="InterPro" id="IPR004358">
    <property type="entry name" value="Sig_transdc_His_kin-like_C"/>
</dbReference>
<sequence length="1024" mass="115269">MATPSSDSHLSTQLEYRRFRNLIFIAAVLVALGLMFLGSWMARGVEQDVLLRSSKAYSDAVMQFRSFYSDILLAPLHHHPDLIISEDYQQQEFALPIPATLTLDLVEYINQQDQQVYLSQVSHYPFPQRAERQLKPFEQEALAHLSQPDHSAYHRVDQIEGQPFLSYALPIRLDASCVGCHNQHPASPRRDWQVGDLRGIQVVSLPIHQAFAQQNQRLTVFFAMIFGVLLCGVGALIWMDGRIVRALRLAREKSRALEKTTHALRQREFALDQHSIVSMTDPAGTITYVNQQFVNISGYSAQELLGQNHRIVNSGHHPRAFFSQLWKAIAQGEVWHGEICNRAKSGELYWVAATLVPFLNLQGEPEQYIAIRTDITQQKRLEEKLFAKNQALEKMAQDLRKQYLWMRDILEAVPLPVFLKDRQGRYLQVNQAFQQQMHLSNCIGLSAQDLFTPELAQLHEQLDQQLILEGKGQQYEAEYRDGSGRERYASFHKEPLTAEDGSILGLVGVVVDLSERRAWEASLLQAKEAAEAASLAKSQFLANMSHEIRTPMNGILGMTALALETQLTPTQKDYLQLVESSAQALLVLLNDLLDFSKIEAGKLHLDPQPTDLLALLTQPMKSLAMRAHQKNLSFEWGLTQPVHQLPKEVLLDSGRLRQVIMNLGDNAIKFTQSGYLRWSFSWQQTSADQGQLSLTLEDSGIGIAADQQQAIFSAFTQADTSTTRQFGGTGLGLSICQHLIQLMGGELSLNSQPGQGSSFTVTLALQVIQPGRARLPALTEPQPLLWLASEATSRYSGQQLLSAQGAQVIELDLEADTAQWPLAPLVILHYPPFFNALEWIQNHQQAHPDWHQPILLLAPLLTHQDQQQLQQCSRTQHLSWPPLWDELQAKVQQLYQPLPPPGLTILPTEWQWTALPNTLLADYAPHVLAQFDPLCADIEQALARQQPLAPLLHLLFSQLSLLQVHHLVTPLQQLITQLDQPVSASLSADLHYFMYHLALWRPQLVTACQAIAQPLFTSSESAHE</sequence>
<evidence type="ECO:0000259" key="7">
    <source>
        <dbReference type="PROSITE" id="PS50112"/>
    </source>
</evidence>
<dbReference type="Gene3D" id="1.10.287.130">
    <property type="match status" value="1"/>
</dbReference>
<dbReference type="SMART" id="SM00091">
    <property type="entry name" value="PAS"/>
    <property type="match status" value="2"/>
</dbReference>
<dbReference type="InterPro" id="IPR021796">
    <property type="entry name" value="Tll0287-like_dom"/>
</dbReference>
<dbReference type="EMBL" id="JBANFI010000001">
    <property type="protein sequence ID" value="MFK7159860.1"/>
    <property type="molecule type" value="Genomic_DNA"/>
</dbReference>
<evidence type="ECO:0000256" key="3">
    <source>
        <dbReference type="ARBA" id="ARBA00022553"/>
    </source>
</evidence>
<dbReference type="SUPFAM" id="SSF47384">
    <property type="entry name" value="Homodimeric domain of signal transducing histidine kinase"/>
    <property type="match status" value="1"/>
</dbReference>
<dbReference type="Pfam" id="PF00512">
    <property type="entry name" value="HisKA"/>
    <property type="match status" value="1"/>
</dbReference>
<evidence type="ECO:0000256" key="2">
    <source>
        <dbReference type="ARBA" id="ARBA00012438"/>
    </source>
</evidence>
<dbReference type="PRINTS" id="PR00344">
    <property type="entry name" value="BCTRLSENSOR"/>
</dbReference>
<dbReference type="PROSITE" id="PS50113">
    <property type="entry name" value="PAC"/>
    <property type="match status" value="2"/>
</dbReference>
<evidence type="ECO:0000256" key="5">
    <source>
        <dbReference type="SAM" id="Phobius"/>
    </source>
</evidence>
<dbReference type="InterPro" id="IPR005467">
    <property type="entry name" value="His_kinase_dom"/>
</dbReference>
<dbReference type="InterPro" id="IPR000014">
    <property type="entry name" value="PAS"/>
</dbReference>
<reference evidence="9 10" key="1">
    <citation type="submission" date="2024-02" db="EMBL/GenBank/DDBJ databases">
        <title>Marinospirillum sp. MEB 164 isolated from Lonar lake sediment.</title>
        <authorList>
            <person name="Joshi A."/>
            <person name="Thite S."/>
        </authorList>
    </citation>
    <scope>NUCLEOTIDE SEQUENCE [LARGE SCALE GENOMIC DNA]</scope>
    <source>
        <strain evidence="9 10">MEB164</strain>
    </source>
</reference>
<comment type="caution">
    <text evidence="9">The sequence shown here is derived from an EMBL/GenBank/DDBJ whole genome shotgun (WGS) entry which is preliminary data.</text>
</comment>
<dbReference type="PANTHER" id="PTHR45339:SF1">
    <property type="entry name" value="HYBRID SIGNAL TRANSDUCTION HISTIDINE KINASE J"/>
    <property type="match status" value="1"/>
</dbReference>
<dbReference type="InterPro" id="IPR013656">
    <property type="entry name" value="PAS_4"/>
</dbReference>
<keyword evidence="5" id="KW-1133">Transmembrane helix</keyword>
<dbReference type="NCBIfam" id="TIGR00229">
    <property type="entry name" value="sensory_box"/>
    <property type="match status" value="2"/>
</dbReference>
<evidence type="ECO:0000313" key="9">
    <source>
        <dbReference type="EMBL" id="MFK7159860.1"/>
    </source>
</evidence>
<keyword evidence="4" id="KW-0902">Two-component regulatory system</keyword>
<keyword evidence="3" id="KW-0597">Phosphoprotein</keyword>
<evidence type="ECO:0000256" key="4">
    <source>
        <dbReference type="ARBA" id="ARBA00023012"/>
    </source>
</evidence>
<protein>
    <recommendedName>
        <fullName evidence="2">histidine kinase</fullName>
        <ecNumber evidence="2">2.7.13.3</ecNumber>
    </recommendedName>
</protein>
<dbReference type="SUPFAM" id="SSF55874">
    <property type="entry name" value="ATPase domain of HSP90 chaperone/DNA topoisomerase II/histidine kinase"/>
    <property type="match status" value="1"/>
</dbReference>
<comment type="catalytic activity">
    <reaction evidence="1">
        <text>ATP + protein L-histidine = ADP + protein N-phospho-L-histidine.</text>
        <dbReference type="EC" id="2.7.13.3"/>
    </reaction>
</comment>
<evidence type="ECO:0000259" key="8">
    <source>
        <dbReference type="PROSITE" id="PS50113"/>
    </source>
</evidence>
<dbReference type="CDD" id="cd00082">
    <property type="entry name" value="HisKA"/>
    <property type="match status" value="1"/>
</dbReference>
<dbReference type="SMART" id="SM00387">
    <property type="entry name" value="HATPase_c"/>
    <property type="match status" value="1"/>
</dbReference>
<dbReference type="InterPro" id="IPR001610">
    <property type="entry name" value="PAC"/>
</dbReference>
<dbReference type="InterPro" id="IPR003661">
    <property type="entry name" value="HisK_dim/P_dom"/>
</dbReference>
<dbReference type="InterPro" id="IPR035965">
    <property type="entry name" value="PAS-like_dom_sf"/>
</dbReference>
<feature type="domain" description="PAC" evidence="8">
    <location>
        <begin position="335"/>
        <end position="387"/>
    </location>
</feature>
<dbReference type="InterPro" id="IPR003594">
    <property type="entry name" value="HATPase_dom"/>
</dbReference>
<feature type="transmembrane region" description="Helical" evidence="5">
    <location>
        <begin position="22"/>
        <end position="42"/>
    </location>
</feature>
<evidence type="ECO:0000313" key="10">
    <source>
        <dbReference type="Proteomes" id="UP001621714"/>
    </source>
</evidence>
<dbReference type="Pfam" id="PF13426">
    <property type="entry name" value="PAS_9"/>
    <property type="match status" value="1"/>
</dbReference>
<dbReference type="InterPro" id="IPR036097">
    <property type="entry name" value="HisK_dim/P_sf"/>
</dbReference>
<dbReference type="SMART" id="SM00086">
    <property type="entry name" value="PAC"/>
    <property type="match status" value="2"/>
</dbReference>
<evidence type="ECO:0000256" key="1">
    <source>
        <dbReference type="ARBA" id="ARBA00000085"/>
    </source>
</evidence>
<dbReference type="InterPro" id="IPR000700">
    <property type="entry name" value="PAS-assoc_C"/>
</dbReference>
<gene>
    <name evidence="9" type="ORF">V6U78_02255</name>
</gene>
<dbReference type="Pfam" id="PF02518">
    <property type="entry name" value="HATPase_c"/>
    <property type="match status" value="1"/>
</dbReference>
<dbReference type="CDD" id="cd00130">
    <property type="entry name" value="PAS"/>
    <property type="match status" value="2"/>
</dbReference>
<dbReference type="SUPFAM" id="SSF55785">
    <property type="entry name" value="PYP-like sensor domain (PAS domain)"/>
    <property type="match status" value="2"/>
</dbReference>
<keyword evidence="5" id="KW-0812">Transmembrane</keyword>
<dbReference type="RefSeq" id="WP_405336759.1">
    <property type="nucleotide sequence ID" value="NZ_JBANFI010000001.1"/>
</dbReference>
<dbReference type="SMART" id="SM00388">
    <property type="entry name" value="HisKA"/>
    <property type="match status" value="1"/>
</dbReference>
<dbReference type="CDD" id="cd16922">
    <property type="entry name" value="HATPase_EvgS-ArcB-TorS-like"/>
    <property type="match status" value="1"/>
</dbReference>